<sequence>MADPYEIAGSTYSSDKAIDILHGYLKADNAMSLEETSRSILELLPTKASLSTEVFGFGEDCFEVAESSSYRESTHLKVANLLETLGESGKIYRFQRLGESLRENYSSPDDKNPAEYVNYNSFVAHFYERRIFPTNPTYAIWAMRAALEEDLANEEKTVRSAYLLGAAQWLLWNGQTLFKLITDSNLHNNTTSDDLQLWKPGPLYRGKGIFDLERWQFWKYRFAQVIKECDVTDECKEVTGNVVDLMDSIERTTLF</sequence>
<dbReference type="EMBL" id="CP055901">
    <property type="protein sequence ID" value="QKX60319.1"/>
    <property type="molecule type" value="Genomic_DNA"/>
</dbReference>
<dbReference type="Proteomes" id="UP000509510">
    <property type="component" value="Chromosome IV"/>
</dbReference>
<organism evidence="1 2">
    <name type="scientific">Talaromyces rugulosus</name>
    <name type="common">Penicillium rugulosum</name>
    <dbReference type="NCBI Taxonomy" id="121627"/>
    <lineage>
        <taxon>Eukaryota</taxon>
        <taxon>Fungi</taxon>
        <taxon>Dikarya</taxon>
        <taxon>Ascomycota</taxon>
        <taxon>Pezizomycotina</taxon>
        <taxon>Eurotiomycetes</taxon>
        <taxon>Eurotiomycetidae</taxon>
        <taxon>Eurotiales</taxon>
        <taxon>Trichocomaceae</taxon>
        <taxon>Talaromyces</taxon>
        <taxon>Talaromyces sect. Islandici</taxon>
    </lineage>
</organism>
<dbReference type="PANTHER" id="PTHR38797">
    <property type="entry name" value="NUCLEAR PORE COMPLEX PROTEIN NUP85-RELATED"/>
    <property type="match status" value="1"/>
</dbReference>
<dbReference type="RefSeq" id="XP_035346496.1">
    <property type="nucleotide sequence ID" value="XM_035490603.1"/>
</dbReference>
<dbReference type="PANTHER" id="PTHR38797:SF4">
    <property type="entry name" value="NUCLEAR PORE COMPLEX PROTEIN NUP85"/>
    <property type="match status" value="1"/>
</dbReference>
<evidence type="ECO:0000313" key="1">
    <source>
        <dbReference type="EMBL" id="QKX60319.1"/>
    </source>
</evidence>
<evidence type="ECO:0000313" key="2">
    <source>
        <dbReference type="Proteomes" id="UP000509510"/>
    </source>
</evidence>
<name>A0A7H8R1V8_TALRU</name>
<keyword evidence="2" id="KW-1185">Reference proteome</keyword>
<gene>
    <name evidence="1" type="ORF">TRUGW13939_07462</name>
</gene>
<reference evidence="2" key="1">
    <citation type="submission" date="2020-06" db="EMBL/GenBank/DDBJ databases">
        <title>A chromosome-scale genome assembly of Talaromyces rugulosus W13939.</title>
        <authorList>
            <person name="Wang B."/>
            <person name="Guo L."/>
            <person name="Ye K."/>
            <person name="Wang L."/>
        </authorList>
    </citation>
    <scope>NUCLEOTIDE SEQUENCE [LARGE SCALE GENOMIC DNA]</scope>
    <source>
        <strain evidence="2">W13939</strain>
    </source>
</reference>
<dbReference type="KEGG" id="trg:TRUGW13939_07462"/>
<dbReference type="GeneID" id="55994955"/>
<dbReference type="InterPro" id="IPR022085">
    <property type="entry name" value="OpdG"/>
</dbReference>
<dbReference type="AlphaFoldDB" id="A0A7H8R1V8"/>
<dbReference type="InterPro" id="IPR053204">
    <property type="entry name" value="Oxopyrrolidines_Biosynth-assoc"/>
</dbReference>
<protein>
    <submittedName>
        <fullName evidence="1">Uncharacterized protein</fullName>
    </submittedName>
</protein>
<accession>A0A7H8R1V8</accession>
<dbReference type="Pfam" id="PF12311">
    <property type="entry name" value="DUF3632"/>
    <property type="match status" value="1"/>
</dbReference>
<proteinExistence type="predicted"/>
<dbReference type="OrthoDB" id="4227426at2759"/>